<evidence type="ECO:0000313" key="2">
    <source>
        <dbReference type="EMBL" id="PHM60958.1"/>
    </source>
</evidence>
<keyword evidence="1" id="KW-0732">Signal</keyword>
<dbReference type="OrthoDB" id="6443443at2"/>
<sequence length="186" mass="20966">MNYFKEYTAYILLLTMILFANNALSKESTAQIDKKVETTKTKGPSNFASYYNMYVKNNSVIAQVEMTRTGYDCMYGAGPQKIDLDPQGKTAFNLETNNGFFQGCTNVDKVVKWSVKYMVPNSKDRYCNIKLVTTVDDFVNQNWSTTFTHADSNCNVPLKFICNGSESACQTGDTNPKNQIILEIVD</sequence>
<reference evidence="2 3" key="1">
    <citation type="journal article" date="2017" name="Nat. Microbiol.">
        <title>Natural product diversity associated with the nematode symbionts Photorhabdus and Xenorhabdus.</title>
        <authorList>
            <person name="Tobias N.J."/>
            <person name="Wolff H."/>
            <person name="Djahanschiri B."/>
            <person name="Grundmann F."/>
            <person name="Kronenwerth M."/>
            <person name="Shi Y.M."/>
            <person name="Simonyi S."/>
            <person name="Grun P."/>
            <person name="Shapiro-Ilan D."/>
            <person name="Pidot S.J."/>
            <person name="Stinear T.P."/>
            <person name="Ebersberger I."/>
            <person name="Bode H.B."/>
        </authorList>
    </citation>
    <scope>NUCLEOTIDE SEQUENCE [LARGE SCALE GENOMIC DNA]</scope>
    <source>
        <strain evidence="2 3">DSM 22670</strain>
    </source>
</reference>
<organism evidence="2 3">
    <name type="scientific">Xenorhabdus ishibashii</name>
    <dbReference type="NCBI Taxonomy" id="1034471"/>
    <lineage>
        <taxon>Bacteria</taxon>
        <taxon>Pseudomonadati</taxon>
        <taxon>Pseudomonadota</taxon>
        <taxon>Gammaproteobacteria</taxon>
        <taxon>Enterobacterales</taxon>
        <taxon>Morganellaceae</taxon>
        <taxon>Xenorhabdus</taxon>
    </lineage>
</organism>
<gene>
    <name evidence="2" type="ORF">Xish_00064</name>
</gene>
<name>A0A2D0KBY8_9GAMM</name>
<feature type="chain" id="PRO_5012406657" description="Secreted protein" evidence="1">
    <location>
        <begin position="26"/>
        <end position="186"/>
    </location>
</feature>
<dbReference type="Proteomes" id="UP000222168">
    <property type="component" value="Unassembled WGS sequence"/>
</dbReference>
<evidence type="ECO:0008006" key="4">
    <source>
        <dbReference type="Google" id="ProtNLM"/>
    </source>
</evidence>
<protein>
    <recommendedName>
        <fullName evidence="4">Secreted protein</fullName>
    </recommendedName>
</protein>
<evidence type="ECO:0000256" key="1">
    <source>
        <dbReference type="SAM" id="SignalP"/>
    </source>
</evidence>
<proteinExistence type="predicted"/>
<evidence type="ECO:0000313" key="3">
    <source>
        <dbReference type="Proteomes" id="UP000222168"/>
    </source>
</evidence>
<dbReference type="AlphaFoldDB" id="A0A2D0KBY8"/>
<accession>A0A2D0KBY8</accession>
<feature type="signal peptide" evidence="1">
    <location>
        <begin position="1"/>
        <end position="25"/>
    </location>
</feature>
<dbReference type="EMBL" id="NJAK01000001">
    <property type="protein sequence ID" value="PHM60958.1"/>
    <property type="molecule type" value="Genomic_DNA"/>
</dbReference>
<dbReference type="RefSeq" id="WP_099116209.1">
    <property type="nucleotide sequence ID" value="NZ_NJAK01000001.1"/>
</dbReference>
<keyword evidence="3" id="KW-1185">Reference proteome</keyword>
<comment type="caution">
    <text evidence="2">The sequence shown here is derived from an EMBL/GenBank/DDBJ whole genome shotgun (WGS) entry which is preliminary data.</text>
</comment>